<dbReference type="AlphaFoldDB" id="A0A4R6SJ00"/>
<feature type="chain" id="PRO_5038852224" description="Glycogen debranching protein" evidence="1">
    <location>
        <begin position="24"/>
        <end position="869"/>
    </location>
</feature>
<keyword evidence="3" id="KW-1185">Reference proteome</keyword>
<feature type="signal peptide" evidence="1">
    <location>
        <begin position="1"/>
        <end position="23"/>
    </location>
</feature>
<accession>A0A4R6SJ00</accession>
<evidence type="ECO:0000313" key="3">
    <source>
        <dbReference type="Proteomes" id="UP000295444"/>
    </source>
</evidence>
<organism evidence="2 3">
    <name type="scientific">Labedaea rhizosphaerae</name>
    <dbReference type="NCBI Taxonomy" id="598644"/>
    <lineage>
        <taxon>Bacteria</taxon>
        <taxon>Bacillati</taxon>
        <taxon>Actinomycetota</taxon>
        <taxon>Actinomycetes</taxon>
        <taxon>Pseudonocardiales</taxon>
        <taxon>Pseudonocardiaceae</taxon>
        <taxon>Labedaea</taxon>
    </lineage>
</organism>
<dbReference type="Gene3D" id="1.50.10.10">
    <property type="match status" value="1"/>
</dbReference>
<name>A0A4R6SJ00_LABRH</name>
<dbReference type="SUPFAM" id="SSF48208">
    <property type="entry name" value="Six-hairpin glycosidases"/>
    <property type="match status" value="1"/>
</dbReference>
<dbReference type="InterPro" id="IPR012341">
    <property type="entry name" value="6hp_glycosidase-like_sf"/>
</dbReference>
<protein>
    <recommendedName>
        <fullName evidence="4">Glycogen debranching protein</fullName>
    </recommendedName>
</protein>
<dbReference type="Proteomes" id="UP000295444">
    <property type="component" value="Unassembled WGS sequence"/>
</dbReference>
<sequence>MKGTARAALAVCTALLTTTLTTAAAASSAAATPGQVMPGVLAGHPTREMSETARLADRRALVSGERAYAMGDETGLYPATGWHTLGEMGGYWTPPVKLLDGLWLGVNGSWLGKDVPAAAYHRGWGYQRFDYHSSGLDAGRVEFVPAGSRAVVVGLTLRSATSRTVSLAVDAHSELMPAYPWGGTTPSATDETPDQGAYAGGALVFTDTGTPPGQAKRDYAAVVAGSRAPSGHQLGKDHRGPQDPAVVCPATGDAPYRCDDSPFGKGTGGQLDYQVSLKAGTAQTVWFAVGGGDTGVGDAKATVAAALRDPEKALGQVLATRRQVAAHTSVDLPGDRLLQQSVEWSKQNLADSVQQARDLQVRPVNAGTAYPPAKGTVAKARWYGAGFPDYPWLFATDGEYTAFAAVAAGQSDVVKDHMRALRDVSEVLNDHSGKVAHEVVSTGDVYFGANADAGNTDETVKFPSIVALVWRWTGDNGFRDEMYDFATRNLHYVYDHLDADHDGWPEGLANVERPGMGSEKLDSTVYLDRGLRDLADLATSKGDHATAAWATGKADDLEKRFDDQWWYGGDAKAYADSIDDVADPANDNTKIFQRHWIGVTPMEVELTKPDGSTSPLSTAEHGLTALQQRETPCYTGDLGLYHTGTGPTSDPKGNPGASCDSVVSSVASDREIFSLNSSIMAVAEGNYGRLAADQQGRYTTGNARIQLDPSIWELPGAMPEIAPSPDFPANIDHSFTTRSMALQAWGTYGVLWPVVHQQLGVSPDLGRGKVLVVPQVPAGQNRVAGNDIVLGRGSVDVSASHNGKVWRTDVRSAGLHASVVAGAVLPADARVAGVTVNGHAVQFTAVPTSRGLEIRVPVGDKASVVITTR</sequence>
<dbReference type="RefSeq" id="WP_208115609.1">
    <property type="nucleotide sequence ID" value="NZ_SNXZ01000002.1"/>
</dbReference>
<dbReference type="InterPro" id="IPR008928">
    <property type="entry name" value="6-hairpin_glycosidase_sf"/>
</dbReference>
<evidence type="ECO:0000256" key="1">
    <source>
        <dbReference type="SAM" id="SignalP"/>
    </source>
</evidence>
<keyword evidence="1" id="KW-0732">Signal</keyword>
<dbReference type="EMBL" id="SNXZ01000002">
    <property type="protein sequence ID" value="TDQ01366.1"/>
    <property type="molecule type" value="Genomic_DNA"/>
</dbReference>
<proteinExistence type="predicted"/>
<evidence type="ECO:0000313" key="2">
    <source>
        <dbReference type="EMBL" id="TDQ01366.1"/>
    </source>
</evidence>
<dbReference type="GO" id="GO:0005975">
    <property type="term" value="P:carbohydrate metabolic process"/>
    <property type="evidence" value="ECO:0007669"/>
    <property type="project" value="InterPro"/>
</dbReference>
<comment type="caution">
    <text evidence="2">The sequence shown here is derived from an EMBL/GenBank/DDBJ whole genome shotgun (WGS) entry which is preliminary data.</text>
</comment>
<reference evidence="2 3" key="1">
    <citation type="submission" date="2019-03" db="EMBL/GenBank/DDBJ databases">
        <title>Genomic Encyclopedia of Type Strains, Phase IV (KMG-IV): sequencing the most valuable type-strain genomes for metagenomic binning, comparative biology and taxonomic classification.</title>
        <authorList>
            <person name="Goeker M."/>
        </authorList>
    </citation>
    <scope>NUCLEOTIDE SEQUENCE [LARGE SCALE GENOMIC DNA]</scope>
    <source>
        <strain evidence="2 3">DSM 45361</strain>
    </source>
</reference>
<gene>
    <name evidence="2" type="ORF">EV186_1021234</name>
</gene>
<evidence type="ECO:0008006" key="4">
    <source>
        <dbReference type="Google" id="ProtNLM"/>
    </source>
</evidence>